<evidence type="ECO:0000256" key="11">
    <source>
        <dbReference type="SAM" id="Phobius"/>
    </source>
</evidence>
<dbReference type="InterPro" id="IPR000276">
    <property type="entry name" value="GPCR_Rhodpsn"/>
</dbReference>
<reference evidence="13 14" key="1">
    <citation type="submission" date="2022-12" db="EMBL/GenBank/DDBJ databases">
        <title>Chromosome-level genome of Tegillarca granosa.</title>
        <authorList>
            <person name="Kim J."/>
        </authorList>
    </citation>
    <scope>NUCLEOTIDE SEQUENCE [LARGE SCALE GENOMIC DNA]</scope>
    <source>
        <strain evidence="13">Teg-2019</strain>
        <tissue evidence="13">Adductor muscle</tissue>
    </source>
</reference>
<dbReference type="PANTHER" id="PTHR24228">
    <property type="entry name" value="B2 BRADYKININ RECEPTOR/ANGIOTENSIN II RECEPTOR"/>
    <property type="match status" value="1"/>
</dbReference>
<evidence type="ECO:0000256" key="6">
    <source>
        <dbReference type="ARBA" id="ARBA00023136"/>
    </source>
</evidence>
<dbReference type="EMBL" id="JARBDR010000919">
    <property type="protein sequence ID" value="KAJ8300548.1"/>
    <property type="molecule type" value="Genomic_DNA"/>
</dbReference>
<dbReference type="PROSITE" id="PS50262">
    <property type="entry name" value="G_PROTEIN_RECEP_F1_2"/>
    <property type="match status" value="2"/>
</dbReference>
<evidence type="ECO:0000256" key="1">
    <source>
        <dbReference type="ARBA" id="ARBA00004651"/>
    </source>
</evidence>
<evidence type="ECO:0000256" key="2">
    <source>
        <dbReference type="ARBA" id="ARBA00022475"/>
    </source>
</evidence>
<feature type="domain" description="G-protein coupled receptors family 1 profile" evidence="12">
    <location>
        <begin position="182"/>
        <end position="262"/>
    </location>
</feature>
<dbReference type="SUPFAM" id="SSF81321">
    <property type="entry name" value="Family A G protein-coupled receptor-like"/>
    <property type="match status" value="1"/>
</dbReference>
<feature type="transmembrane region" description="Helical" evidence="11">
    <location>
        <begin position="242"/>
        <end position="264"/>
    </location>
</feature>
<evidence type="ECO:0000256" key="7">
    <source>
        <dbReference type="ARBA" id="ARBA00023170"/>
    </source>
</evidence>
<keyword evidence="6 11" id="KW-0472">Membrane</keyword>
<evidence type="ECO:0000313" key="13">
    <source>
        <dbReference type="EMBL" id="KAJ8300548.1"/>
    </source>
</evidence>
<feature type="transmembrane region" description="Helical" evidence="11">
    <location>
        <begin position="93"/>
        <end position="114"/>
    </location>
</feature>
<feature type="transmembrane region" description="Helical" evidence="11">
    <location>
        <begin position="54"/>
        <end position="81"/>
    </location>
</feature>
<comment type="caution">
    <text evidence="13">The sequence shown here is derived from an EMBL/GenBank/DDBJ whole genome shotgun (WGS) entry which is preliminary data.</text>
</comment>
<sequence>MLRLNLITGDILARLVIEMEYGEIVRRIMDRQTDVMNDSETTLSKIPLQQQEDISIVFLTALAFSCLIGVIGNTMVIGAVIVYKKLRTMGNMFIVNLAIADLIVVTIVEPFNIVGVTVGPSFFLNNLWICHIVSIVCVMACVCSMLNLAAIAINRYILITKSHIYRNIYTKRRTIYRRVSKIKKQLRKISIYSKKDKKRSRKLQDDANLALTFFIVFMSFLICWAPFDLLILIDREDRCPQWVYIFFLQIGHFNSSLNSILYGLTNNRFRDGYSTFFKKICNYKEKKTDEKKVEKGFTDPDNSTNNNLSSGVL</sequence>
<keyword evidence="8 9" id="KW-0807">Transducer</keyword>
<gene>
    <name evidence="13" type="ORF">KUTeg_022067</name>
</gene>
<dbReference type="Pfam" id="PF00001">
    <property type="entry name" value="7tm_1"/>
    <property type="match status" value="2"/>
</dbReference>
<feature type="transmembrane region" description="Helical" evidence="11">
    <location>
        <begin position="207"/>
        <end position="227"/>
    </location>
</feature>
<keyword evidence="14" id="KW-1185">Reference proteome</keyword>
<dbReference type="Gene3D" id="1.20.1070.10">
    <property type="entry name" value="Rhodopsin 7-helix transmembrane proteins"/>
    <property type="match status" value="2"/>
</dbReference>
<dbReference type="PRINTS" id="PR00237">
    <property type="entry name" value="GPCRRHODOPSN"/>
</dbReference>
<dbReference type="PANTHER" id="PTHR24228:SF75">
    <property type="entry name" value="G-PROTEIN COUPLED RECEPTORS FAMILY 1 PROFILE DOMAIN-CONTAINING PROTEIN"/>
    <property type="match status" value="1"/>
</dbReference>
<feature type="region of interest" description="Disordered" evidence="10">
    <location>
        <begin position="292"/>
        <end position="313"/>
    </location>
</feature>
<comment type="similarity">
    <text evidence="9">Belongs to the G-protein coupled receptor 1 family.</text>
</comment>
<evidence type="ECO:0000313" key="14">
    <source>
        <dbReference type="Proteomes" id="UP001217089"/>
    </source>
</evidence>
<name>A0ABQ9E563_TEGGR</name>
<keyword evidence="4 11" id="KW-1133">Transmembrane helix</keyword>
<feature type="compositionally biased region" description="Polar residues" evidence="10">
    <location>
        <begin position="300"/>
        <end position="313"/>
    </location>
</feature>
<keyword evidence="7 9" id="KW-0675">Receptor</keyword>
<accession>A0ABQ9E563</accession>
<keyword evidence="2" id="KW-1003">Cell membrane</keyword>
<dbReference type="PROSITE" id="PS00237">
    <property type="entry name" value="G_PROTEIN_RECEP_F1_1"/>
    <property type="match status" value="1"/>
</dbReference>
<comment type="subcellular location">
    <subcellularLocation>
        <location evidence="1">Cell membrane</location>
        <topology evidence="1">Multi-pass membrane protein</topology>
    </subcellularLocation>
</comment>
<organism evidence="13 14">
    <name type="scientific">Tegillarca granosa</name>
    <name type="common">Malaysian cockle</name>
    <name type="synonym">Anadara granosa</name>
    <dbReference type="NCBI Taxonomy" id="220873"/>
    <lineage>
        <taxon>Eukaryota</taxon>
        <taxon>Metazoa</taxon>
        <taxon>Spiralia</taxon>
        <taxon>Lophotrochozoa</taxon>
        <taxon>Mollusca</taxon>
        <taxon>Bivalvia</taxon>
        <taxon>Autobranchia</taxon>
        <taxon>Pteriomorphia</taxon>
        <taxon>Arcoida</taxon>
        <taxon>Arcoidea</taxon>
        <taxon>Arcidae</taxon>
        <taxon>Tegillarca</taxon>
    </lineage>
</organism>
<evidence type="ECO:0000256" key="4">
    <source>
        <dbReference type="ARBA" id="ARBA00022989"/>
    </source>
</evidence>
<evidence type="ECO:0000256" key="9">
    <source>
        <dbReference type="RuleBase" id="RU000688"/>
    </source>
</evidence>
<feature type="domain" description="G-protein coupled receptors family 1 profile" evidence="12">
    <location>
        <begin position="72"/>
        <end position="175"/>
    </location>
</feature>
<dbReference type="InterPro" id="IPR017452">
    <property type="entry name" value="GPCR_Rhodpsn_7TM"/>
</dbReference>
<dbReference type="Proteomes" id="UP001217089">
    <property type="component" value="Unassembled WGS sequence"/>
</dbReference>
<evidence type="ECO:0000256" key="3">
    <source>
        <dbReference type="ARBA" id="ARBA00022692"/>
    </source>
</evidence>
<keyword evidence="5 9" id="KW-0297">G-protein coupled receptor</keyword>
<protein>
    <recommendedName>
        <fullName evidence="12">G-protein coupled receptors family 1 profile domain-containing protein</fullName>
    </recommendedName>
</protein>
<evidence type="ECO:0000256" key="5">
    <source>
        <dbReference type="ARBA" id="ARBA00023040"/>
    </source>
</evidence>
<evidence type="ECO:0000259" key="12">
    <source>
        <dbReference type="PROSITE" id="PS50262"/>
    </source>
</evidence>
<evidence type="ECO:0000256" key="8">
    <source>
        <dbReference type="ARBA" id="ARBA00023224"/>
    </source>
</evidence>
<evidence type="ECO:0000256" key="10">
    <source>
        <dbReference type="SAM" id="MobiDB-lite"/>
    </source>
</evidence>
<proteinExistence type="inferred from homology"/>
<feature type="transmembrane region" description="Helical" evidence="11">
    <location>
        <begin position="126"/>
        <end position="153"/>
    </location>
</feature>
<keyword evidence="3 9" id="KW-0812">Transmembrane</keyword>